<dbReference type="EMBL" id="JADKGY010000008">
    <property type="protein sequence ID" value="MBK9983053.1"/>
    <property type="molecule type" value="Genomic_DNA"/>
</dbReference>
<dbReference type="Proteomes" id="UP000808337">
    <property type="component" value="Unassembled WGS sequence"/>
</dbReference>
<accession>A0A9D7XSZ2</accession>
<protein>
    <submittedName>
        <fullName evidence="3">Heavy-metal-associated domain-containing protein</fullName>
    </submittedName>
</protein>
<dbReference type="SUPFAM" id="SSF55008">
    <property type="entry name" value="HMA, heavy metal-associated domain"/>
    <property type="match status" value="1"/>
</dbReference>
<dbReference type="PROSITE" id="PS50846">
    <property type="entry name" value="HMA_2"/>
    <property type="match status" value="1"/>
</dbReference>
<evidence type="ECO:0000313" key="4">
    <source>
        <dbReference type="Proteomes" id="UP000808337"/>
    </source>
</evidence>
<dbReference type="CDD" id="cd00371">
    <property type="entry name" value="HMA"/>
    <property type="match status" value="1"/>
</dbReference>
<feature type="domain" description="HMA" evidence="2">
    <location>
        <begin position="42"/>
        <end position="107"/>
    </location>
</feature>
<evidence type="ECO:0000259" key="2">
    <source>
        <dbReference type="PROSITE" id="PS50846"/>
    </source>
</evidence>
<sequence length="132" mass="14160">MKSLSQKIYRLLLSISLVTSMATFLSAQPTTPSAGRTPIKGDQTITLVVPGVCEMCKSRIESAAMDVSGVKKAEWDIKTDTLVVVGSAKMDRQKIANALAKAGYRSELAAADPKGYKKLPTCCQYDSGAKKE</sequence>
<gene>
    <name evidence="3" type="ORF">IPP15_11630</name>
</gene>
<dbReference type="Pfam" id="PF00403">
    <property type="entry name" value="HMA"/>
    <property type="match status" value="1"/>
</dbReference>
<feature type="chain" id="PRO_5038736265" evidence="1">
    <location>
        <begin position="28"/>
        <end position="132"/>
    </location>
</feature>
<name>A0A9D7XSZ2_9BACT</name>
<organism evidence="3 4">
    <name type="scientific">Candidatus Opimibacter skivensis</name>
    <dbReference type="NCBI Taxonomy" id="2982028"/>
    <lineage>
        <taxon>Bacteria</taxon>
        <taxon>Pseudomonadati</taxon>
        <taxon>Bacteroidota</taxon>
        <taxon>Saprospiria</taxon>
        <taxon>Saprospirales</taxon>
        <taxon>Saprospiraceae</taxon>
        <taxon>Candidatus Opimibacter</taxon>
    </lineage>
</organism>
<dbReference type="AlphaFoldDB" id="A0A9D7XSZ2"/>
<dbReference type="Gene3D" id="3.30.70.100">
    <property type="match status" value="1"/>
</dbReference>
<feature type="signal peptide" evidence="1">
    <location>
        <begin position="1"/>
        <end position="27"/>
    </location>
</feature>
<dbReference type="GO" id="GO:0046872">
    <property type="term" value="F:metal ion binding"/>
    <property type="evidence" value="ECO:0007669"/>
    <property type="project" value="InterPro"/>
</dbReference>
<dbReference type="InterPro" id="IPR036163">
    <property type="entry name" value="HMA_dom_sf"/>
</dbReference>
<reference evidence="3 4" key="1">
    <citation type="submission" date="2020-10" db="EMBL/GenBank/DDBJ databases">
        <title>Connecting structure to function with the recovery of over 1000 high-quality activated sludge metagenome-assembled genomes encoding full-length rRNA genes using long-read sequencing.</title>
        <authorList>
            <person name="Singleton C.M."/>
            <person name="Petriglieri F."/>
            <person name="Kristensen J.M."/>
            <person name="Kirkegaard R.H."/>
            <person name="Michaelsen T.Y."/>
            <person name="Andersen M.H."/>
            <person name="Karst S.M."/>
            <person name="Dueholm M.S."/>
            <person name="Nielsen P.H."/>
            <person name="Albertsen M."/>
        </authorList>
    </citation>
    <scope>NUCLEOTIDE SEQUENCE [LARGE SCALE GENOMIC DNA]</scope>
    <source>
        <strain evidence="3">Ribe_18-Q3-R11-54_MAXAC.273</strain>
    </source>
</reference>
<evidence type="ECO:0000313" key="3">
    <source>
        <dbReference type="EMBL" id="MBK9983053.1"/>
    </source>
</evidence>
<keyword evidence="1" id="KW-0732">Signal</keyword>
<proteinExistence type="predicted"/>
<evidence type="ECO:0000256" key="1">
    <source>
        <dbReference type="SAM" id="SignalP"/>
    </source>
</evidence>
<comment type="caution">
    <text evidence="3">The sequence shown here is derived from an EMBL/GenBank/DDBJ whole genome shotgun (WGS) entry which is preliminary data.</text>
</comment>
<dbReference type="InterPro" id="IPR006121">
    <property type="entry name" value="HMA_dom"/>
</dbReference>